<gene>
    <name evidence="1" type="ORF">GT037_005828</name>
</gene>
<evidence type="ECO:0000313" key="1">
    <source>
        <dbReference type="EMBL" id="KAF7676323.1"/>
    </source>
</evidence>
<reference evidence="1" key="2">
    <citation type="submission" date="2020-08" db="EMBL/GenBank/DDBJ databases">
        <title>Draft Genome Sequence of Cumin Blight Pathogen Alternaria burnsii.</title>
        <authorList>
            <person name="Feng Z."/>
        </authorList>
    </citation>
    <scope>NUCLEOTIDE SEQUENCE</scope>
    <source>
        <strain evidence="1">CBS107.38</strain>
    </source>
</reference>
<proteinExistence type="predicted"/>
<feature type="non-terminal residue" evidence="1">
    <location>
        <position position="1"/>
    </location>
</feature>
<sequence length="222" mass="25856">LLSLFRIHNLQRHLFSQVQLLNHRYMSIRSTSTTDTEHSEHSNPLVRRYRVPQFANMSSSTRKITPAEKAQYIRALRSHQFNTIVELIRVEQAFAKLGTPDCSEPMTSAWRYYVESHSLLTELRALTKNYPFSSDALDEAKRRVYADPASNRSWNLCWLVLNKIQTDQLLPYYAHYQASQPAMWAGRTPSAEQITQLTNAFVNEWNWALGQMLGRWTQPPAR</sequence>
<dbReference type="Proteomes" id="UP000596902">
    <property type="component" value="Unassembled WGS sequence"/>
</dbReference>
<dbReference type="EMBL" id="JAAABM010000007">
    <property type="protein sequence ID" value="KAF7676323.1"/>
    <property type="molecule type" value="Genomic_DNA"/>
</dbReference>
<organism evidence="1 2">
    <name type="scientific">Alternaria burnsii</name>
    <dbReference type="NCBI Taxonomy" id="1187904"/>
    <lineage>
        <taxon>Eukaryota</taxon>
        <taxon>Fungi</taxon>
        <taxon>Dikarya</taxon>
        <taxon>Ascomycota</taxon>
        <taxon>Pezizomycotina</taxon>
        <taxon>Dothideomycetes</taxon>
        <taxon>Pleosporomycetidae</taxon>
        <taxon>Pleosporales</taxon>
        <taxon>Pleosporineae</taxon>
        <taxon>Pleosporaceae</taxon>
        <taxon>Alternaria</taxon>
        <taxon>Alternaria sect. Alternaria</taxon>
    </lineage>
</organism>
<protein>
    <submittedName>
        <fullName evidence="1">Uncharacterized protein</fullName>
    </submittedName>
</protein>
<name>A0A8H7B2X0_9PLEO</name>
<dbReference type="AlphaFoldDB" id="A0A8H7B2X0"/>
<reference evidence="1" key="1">
    <citation type="submission" date="2020-01" db="EMBL/GenBank/DDBJ databases">
        <authorList>
            <person name="Feng Z.H.Z."/>
        </authorList>
    </citation>
    <scope>NUCLEOTIDE SEQUENCE</scope>
    <source>
        <strain evidence="1">CBS107.38</strain>
    </source>
</reference>
<dbReference type="RefSeq" id="XP_038786564.1">
    <property type="nucleotide sequence ID" value="XM_038930875.1"/>
</dbReference>
<keyword evidence="2" id="KW-1185">Reference proteome</keyword>
<evidence type="ECO:0000313" key="2">
    <source>
        <dbReference type="Proteomes" id="UP000596902"/>
    </source>
</evidence>
<comment type="caution">
    <text evidence="1">The sequence shown here is derived from an EMBL/GenBank/DDBJ whole genome shotgun (WGS) entry which is preliminary data.</text>
</comment>
<accession>A0A8H7B2X0</accession>
<dbReference type="GeneID" id="62204053"/>